<evidence type="ECO:0000256" key="6">
    <source>
        <dbReference type="ARBA" id="ARBA00022955"/>
    </source>
</evidence>
<comment type="pathway">
    <text evidence="15">Steroid biosynthesis; zymosterol biosynthesis; zymosterol from lanosterol: step 2/6.</text>
</comment>
<feature type="transmembrane region" description="Helical" evidence="19">
    <location>
        <begin position="230"/>
        <end position="249"/>
    </location>
</feature>
<gene>
    <name evidence="20" type="ORF">CEUR00632_LOCUS746</name>
</gene>
<dbReference type="InterPro" id="IPR001171">
    <property type="entry name" value="ERG24_DHCR-like"/>
</dbReference>
<comment type="subcellular location">
    <subcellularLocation>
        <location evidence="1">Membrane</location>
        <topology evidence="1">Multi-pass membrane protein</topology>
    </subcellularLocation>
</comment>
<evidence type="ECO:0000256" key="7">
    <source>
        <dbReference type="ARBA" id="ARBA00022989"/>
    </source>
</evidence>
<evidence type="ECO:0000256" key="11">
    <source>
        <dbReference type="ARBA" id="ARBA00023136"/>
    </source>
</evidence>
<dbReference type="GO" id="GO:0046165">
    <property type="term" value="P:alcohol biosynthetic process"/>
    <property type="evidence" value="ECO:0007669"/>
    <property type="project" value="UniProtKB-ARBA"/>
</dbReference>
<accession>A0A7R9UZT7</accession>
<feature type="transmembrane region" description="Helical" evidence="19">
    <location>
        <begin position="145"/>
        <end position="165"/>
    </location>
</feature>
<evidence type="ECO:0000256" key="14">
    <source>
        <dbReference type="ARBA" id="ARBA00052254"/>
    </source>
</evidence>
<evidence type="ECO:0000256" key="2">
    <source>
        <dbReference type="ARBA" id="ARBA00005402"/>
    </source>
</evidence>
<keyword evidence="9" id="KW-0756">Sterol biosynthesis</keyword>
<evidence type="ECO:0000256" key="13">
    <source>
        <dbReference type="ARBA" id="ARBA00023221"/>
    </source>
</evidence>
<dbReference type="GO" id="GO:1902652">
    <property type="term" value="P:secondary alcohol metabolic process"/>
    <property type="evidence" value="ECO:0007669"/>
    <property type="project" value="UniProtKB-ARBA"/>
</dbReference>
<protein>
    <recommendedName>
        <fullName evidence="16">Delta(14)-sterol reductase ERG24</fullName>
    </recommendedName>
    <alternativeName>
        <fullName evidence="18">C-14 sterol reductase ERG24</fullName>
    </alternativeName>
    <alternativeName>
        <fullName evidence="17">Sterol C14-reductase ERG24</fullName>
    </alternativeName>
</protein>
<evidence type="ECO:0000256" key="3">
    <source>
        <dbReference type="ARBA" id="ARBA00022516"/>
    </source>
</evidence>
<feature type="transmembrane region" description="Helical" evidence="19">
    <location>
        <begin position="299"/>
        <end position="318"/>
    </location>
</feature>
<keyword evidence="8" id="KW-0560">Oxidoreductase</keyword>
<evidence type="ECO:0000313" key="20">
    <source>
        <dbReference type="EMBL" id="CAD8280711.1"/>
    </source>
</evidence>
<keyword evidence="4 19" id="KW-0812">Transmembrane</keyword>
<dbReference type="GO" id="GO:0016126">
    <property type="term" value="P:sterol biosynthetic process"/>
    <property type="evidence" value="ECO:0007669"/>
    <property type="project" value="UniProtKB-KW"/>
</dbReference>
<dbReference type="Pfam" id="PF01222">
    <property type="entry name" value="ERG4_ERG24"/>
    <property type="match status" value="1"/>
</dbReference>
<evidence type="ECO:0000256" key="19">
    <source>
        <dbReference type="SAM" id="Phobius"/>
    </source>
</evidence>
<evidence type="ECO:0000256" key="9">
    <source>
        <dbReference type="ARBA" id="ARBA00023011"/>
    </source>
</evidence>
<evidence type="ECO:0000256" key="1">
    <source>
        <dbReference type="ARBA" id="ARBA00004141"/>
    </source>
</evidence>
<reference evidence="20" key="1">
    <citation type="submission" date="2021-01" db="EMBL/GenBank/DDBJ databases">
        <authorList>
            <person name="Corre E."/>
            <person name="Pelletier E."/>
            <person name="Niang G."/>
            <person name="Scheremetjew M."/>
            <person name="Finn R."/>
            <person name="Kale V."/>
            <person name="Holt S."/>
            <person name="Cochrane G."/>
            <person name="Meng A."/>
            <person name="Brown T."/>
            <person name="Cohen L."/>
        </authorList>
    </citation>
    <scope>NUCLEOTIDE SEQUENCE</scope>
    <source>
        <strain evidence="20">CCMP219</strain>
    </source>
</reference>
<dbReference type="GO" id="GO:0050613">
    <property type="term" value="F:Delta14-sterol reductase activity"/>
    <property type="evidence" value="ECO:0007669"/>
    <property type="project" value="UniProtKB-EC"/>
</dbReference>
<keyword evidence="11 19" id="KW-0472">Membrane</keyword>
<feature type="transmembrane region" description="Helical" evidence="19">
    <location>
        <begin position="369"/>
        <end position="398"/>
    </location>
</feature>
<dbReference type="FunFam" id="1.20.120.1630:FF:000009">
    <property type="entry name" value="C-14 sterol reductase"/>
    <property type="match status" value="1"/>
</dbReference>
<evidence type="ECO:0000256" key="15">
    <source>
        <dbReference type="ARBA" id="ARBA00060638"/>
    </source>
</evidence>
<dbReference type="Gene3D" id="1.20.120.1630">
    <property type="match status" value="1"/>
</dbReference>
<keyword evidence="7 19" id="KW-1133">Transmembrane helix</keyword>
<keyword evidence="10" id="KW-0443">Lipid metabolism</keyword>
<dbReference type="GO" id="GO:0016129">
    <property type="term" value="P:phytosteroid biosynthetic process"/>
    <property type="evidence" value="ECO:0007669"/>
    <property type="project" value="UniProtKB-ARBA"/>
</dbReference>
<proteinExistence type="inferred from homology"/>
<keyword evidence="13" id="KW-0753">Steroid metabolism</keyword>
<evidence type="ECO:0000256" key="10">
    <source>
        <dbReference type="ARBA" id="ARBA00023098"/>
    </source>
</evidence>
<evidence type="ECO:0000256" key="4">
    <source>
        <dbReference type="ARBA" id="ARBA00022692"/>
    </source>
</evidence>
<evidence type="ECO:0000256" key="16">
    <source>
        <dbReference type="ARBA" id="ARBA00074394"/>
    </source>
</evidence>
<comment type="catalytic activity">
    <reaction evidence="14">
        <text>4,4-dimethyl-5alpha-cholesta-8,24-dien-3beta-ol + NADP(+) = 4,4-dimethyl-5alpha-cholesta-8,14,24-trien-3beta-ol + NADPH + H(+)</text>
        <dbReference type="Rhea" id="RHEA:18561"/>
        <dbReference type="ChEBI" id="CHEBI:15378"/>
        <dbReference type="ChEBI" id="CHEBI:17813"/>
        <dbReference type="ChEBI" id="CHEBI:18364"/>
        <dbReference type="ChEBI" id="CHEBI:57783"/>
        <dbReference type="ChEBI" id="CHEBI:58349"/>
        <dbReference type="EC" id="1.3.1.70"/>
    </reaction>
    <physiologicalReaction direction="right-to-left" evidence="14">
        <dbReference type="Rhea" id="RHEA:18563"/>
    </physiologicalReaction>
</comment>
<evidence type="ECO:0000256" key="18">
    <source>
        <dbReference type="ARBA" id="ARBA00083315"/>
    </source>
</evidence>
<keyword evidence="6" id="KW-0752">Steroid biosynthesis</keyword>
<dbReference type="EMBL" id="HBEC01001561">
    <property type="protein sequence ID" value="CAD8280711.1"/>
    <property type="molecule type" value="Transcribed_RNA"/>
</dbReference>
<feature type="transmembrane region" description="Helical" evidence="19">
    <location>
        <begin position="76"/>
        <end position="93"/>
    </location>
</feature>
<dbReference type="GO" id="GO:0005789">
    <property type="term" value="C:endoplasmic reticulum membrane"/>
    <property type="evidence" value="ECO:0007669"/>
    <property type="project" value="TreeGrafter"/>
</dbReference>
<evidence type="ECO:0000256" key="8">
    <source>
        <dbReference type="ARBA" id="ARBA00023002"/>
    </source>
</evidence>
<keyword evidence="3" id="KW-0444">Lipid biosynthesis</keyword>
<feature type="transmembrane region" description="Helical" evidence="19">
    <location>
        <begin position="31"/>
        <end position="56"/>
    </location>
</feature>
<evidence type="ECO:0000256" key="12">
    <source>
        <dbReference type="ARBA" id="ARBA00023166"/>
    </source>
</evidence>
<feature type="transmembrane region" description="Helical" evidence="19">
    <location>
        <begin position="113"/>
        <end position="133"/>
    </location>
</feature>
<keyword evidence="12" id="KW-1207">Sterol metabolism</keyword>
<evidence type="ECO:0000256" key="5">
    <source>
        <dbReference type="ARBA" id="ARBA00022857"/>
    </source>
</evidence>
<dbReference type="PANTHER" id="PTHR21257">
    <property type="entry name" value="DELTA(14)-STEROL REDUCTASE"/>
    <property type="match status" value="1"/>
</dbReference>
<organism evidence="20">
    <name type="scientific">Chlamydomonas euryale</name>
    <dbReference type="NCBI Taxonomy" id="1486919"/>
    <lineage>
        <taxon>Eukaryota</taxon>
        <taxon>Viridiplantae</taxon>
        <taxon>Chlorophyta</taxon>
        <taxon>core chlorophytes</taxon>
        <taxon>Chlorophyceae</taxon>
        <taxon>CS clade</taxon>
        <taxon>Chlamydomonadales</taxon>
        <taxon>Chlamydomonadaceae</taxon>
        <taxon>Chlamydomonas</taxon>
    </lineage>
</organism>
<dbReference type="PANTHER" id="PTHR21257:SF52">
    <property type="entry name" value="DELTA(14)-STEROL REDUCTASE TM7SF2"/>
    <property type="match status" value="1"/>
</dbReference>
<comment type="similarity">
    <text evidence="2">Belongs to the ERG4/ERG24 family.</text>
</comment>
<feature type="transmembrane region" description="Helical" evidence="19">
    <location>
        <begin position="269"/>
        <end position="292"/>
    </location>
</feature>
<dbReference type="AlphaFoldDB" id="A0A7R9UZT7"/>
<name>A0A7R9UZT7_9CHLO</name>
<sequence length="435" mass="48781">MGGQKGDANGVANGAHSAPEFEFFGPHVPGVLVFVLPMVLYGLIYACNESGCMALLPSPSVPGFAPSMELFSFKALFVYLAWFFGLACAHLLAPGRLAQGTVQPNGERLTYKLNAFTLFCLTYLPALYFGFFTDLLNLSWVYDNYLPLLTASVLFSASLSVYLYASSHKKGALLSEHGTTGYPHYDFWMGRELNPRLGMFDWKEFCELYPGIIGWALANLAMAHKQRQRLGYVTPSMVLTNVFQLYYVVDALWNEKSILTTMDITTDGFGYMLAFGDLAWVPFGFSNAARFLADHPQNLSAAMIVVILAVKALGYYIFRGANGQKDAFRRDPSHPSVAHLKTLPTERGTKLICSGWWGVSRHVNYFGDWIMGLAWCLPTGLAGACSVTPYFYCLYFAVLLAHRERRDDEACRRKYGADWEKYCKLVPWRIIPYVY</sequence>
<evidence type="ECO:0000256" key="17">
    <source>
        <dbReference type="ARBA" id="ARBA00077841"/>
    </source>
</evidence>
<keyword evidence="5" id="KW-0521">NADP</keyword>